<protein>
    <recommendedName>
        <fullName evidence="2">diguanylate cyclase</fullName>
        <ecNumber evidence="2">2.7.7.65</ecNumber>
    </recommendedName>
</protein>
<dbReference type="InterPro" id="IPR043128">
    <property type="entry name" value="Rev_trsase/Diguanyl_cyclase"/>
</dbReference>
<dbReference type="EMBL" id="LAJX01000165">
    <property type="protein sequence ID" value="KJV05849.1"/>
    <property type="molecule type" value="Genomic_DNA"/>
</dbReference>
<dbReference type="AlphaFoldDB" id="A0A0F3IJW3"/>
<dbReference type="SUPFAM" id="SSF55073">
    <property type="entry name" value="Nucleotide cyclase"/>
    <property type="match status" value="1"/>
</dbReference>
<evidence type="ECO:0000313" key="6">
    <source>
        <dbReference type="EMBL" id="KJV05849.1"/>
    </source>
</evidence>
<dbReference type="OrthoDB" id="9812260at2"/>
<dbReference type="GO" id="GO:0005886">
    <property type="term" value="C:plasma membrane"/>
    <property type="evidence" value="ECO:0007669"/>
    <property type="project" value="TreeGrafter"/>
</dbReference>
<comment type="cofactor">
    <cofactor evidence="1">
        <name>Mg(2+)</name>
        <dbReference type="ChEBI" id="CHEBI:18420"/>
    </cofactor>
</comment>
<dbReference type="PROSITE" id="PS50887">
    <property type="entry name" value="GGDEF"/>
    <property type="match status" value="1"/>
</dbReference>
<evidence type="ECO:0000256" key="3">
    <source>
        <dbReference type="ARBA" id="ARBA00034247"/>
    </source>
</evidence>
<dbReference type="GO" id="GO:1902201">
    <property type="term" value="P:negative regulation of bacterial-type flagellum-dependent cell motility"/>
    <property type="evidence" value="ECO:0007669"/>
    <property type="project" value="TreeGrafter"/>
</dbReference>
<dbReference type="EC" id="2.7.7.65" evidence="2"/>
<dbReference type="InterPro" id="IPR050469">
    <property type="entry name" value="Diguanylate_Cyclase"/>
</dbReference>
<evidence type="ECO:0000256" key="2">
    <source>
        <dbReference type="ARBA" id="ARBA00012528"/>
    </source>
</evidence>
<dbReference type="PANTHER" id="PTHR45138">
    <property type="entry name" value="REGULATORY COMPONENTS OF SENSORY TRANSDUCTION SYSTEM"/>
    <property type="match status" value="1"/>
</dbReference>
<evidence type="ECO:0000259" key="5">
    <source>
        <dbReference type="PROSITE" id="PS50887"/>
    </source>
</evidence>
<dbReference type="Pfam" id="PF20975">
    <property type="entry name" value="DGCcoil"/>
    <property type="match status" value="1"/>
</dbReference>
<dbReference type="GO" id="GO:0052621">
    <property type="term" value="F:diguanylate cyclase activity"/>
    <property type="evidence" value="ECO:0007669"/>
    <property type="project" value="UniProtKB-EC"/>
</dbReference>
<dbReference type="CDD" id="cd01949">
    <property type="entry name" value="GGDEF"/>
    <property type="match status" value="1"/>
</dbReference>
<dbReference type="PANTHER" id="PTHR45138:SF9">
    <property type="entry name" value="DIGUANYLATE CYCLASE DGCM-RELATED"/>
    <property type="match status" value="1"/>
</dbReference>
<dbReference type="FunFam" id="3.30.70.270:FF:000001">
    <property type="entry name" value="Diguanylate cyclase domain protein"/>
    <property type="match status" value="1"/>
</dbReference>
<keyword evidence="7" id="KW-1185">Reference proteome</keyword>
<feature type="domain" description="GGDEF" evidence="5">
    <location>
        <begin position="409"/>
        <end position="539"/>
    </location>
</feature>
<sequence length="539" mass="61130">MGLFGKSTNKNNSNTTEAAPDKWRDKYLDLLDTQEQSEKERKFEQELLCKAIVRLSVAASGFDNQLDPYLLRIRSHLKSGINSVQLKAELEQFTDVLTRITDASEQRPAATTSVAQTDESASRRDIDLLFEFLLHHYQEPQQNSALVSIRDSLTYPLNTQQLFLSIAEIIERKPERIKQTNSELPFIIASPAVNEPAINKHLISLIERLDIPEALTAKAQALKQQLNSAQNNKLDDHLDNVINFLLEINAANLPKQQEIDKFLAIITEQLAELDKAVTGSTMAVIDASVNRSKLDQSVSEQMNELHTRSLAATQLEPLKAVISSKISQITKEIHEHKTKEQAQREQTQKQLDELSQKIKSMESETSDLKSKLQTASTHAMRDPLTDLPNRFAYDERLTIEITRWQRYHTPLSLIVWDIDFFKKVNDQYGHQAGDKVLIHVAKQFTENARKADFTARFGGEEFTMLLPHTNKQSAFKLAHKLRYLIEQSRININGELLAVTVSCGITQFIDGDTHEAAFARADQALYRAKEQGRNQCCLG</sequence>
<evidence type="ECO:0000313" key="7">
    <source>
        <dbReference type="Proteomes" id="UP000033684"/>
    </source>
</evidence>
<name>A0A0F3IJW3_9GAMM</name>
<dbReference type="SMART" id="SM00267">
    <property type="entry name" value="GGDEF"/>
    <property type="match status" value="1"/>
</dbReference>
<dbReference type="GO" id="GO:0043709">
    <property type="term" value="P:cell adhesion involved in single-species biofilm formation"/>
    <property type="evidence" value="ECO:0007669"/>
    <property type="project" value="TreeGrafter"/>
</dbReference>
<dbReference type="InterPro" id="IPR048516">
    <property type="entry name" value="DGCcoil"/>
</dbReference>
<dbReference type="RefSeq" id="WP_045779878.1">
    <property type="nucleotide sequence ID" value="NZ_LAJX01000165.1"/>
</dbReference>
<dbReference type="Gene3D" id="3.30.70.270">
    <property type="match status" value="1"/>
</dbReference>
<proteinExistence type="predicted"/>
<accession>A0A0F3IJW3</accession>
<evidence type="ECO:0000256" key="1">
    <source>
        <dbReference type="ARBA" id="ARBA00001946"/>
    </source>
</evidence>
<evidence type="ECO:0000256" key="4">
    <source>
        <dbReference type="SAM" id="MobiDB-lite"/>
    </source>
</evidence>
<dbReference type="Pfam" id="PF00990">
    <property type="entry name" value="GGDEF"/>
    <property type="match status" value="1"/>
</dbReference>
<feature type="region of interest" description="Disordered" evidence="4">
    <location>
        <begin position="334"/>
        <end position="353"/>
    </location>
</feature>
<dbReference type="NCBIfam" id="TIGR00254">
    <property type="entry name" value="GGDEF"/>
    <property type="match status" value="1"/>
</dbReference>
<dbReference type="InterPro" id="IPR000160">
    <property type="entry name" value="GGDEF_dom"/>
</dbReference>
<organism evidence="6 7">
    <name type="scientific">Methylocucumis oryzae</name>
    <dbReference type="NCBI Taxonomy" id="1632867"/>
    <lineage>
        <taxon>Bacteria</taxon>
        <taxon>Pseudomonadati</taxon>
        <taxon>Pseudomonadota</taxon>
        <taxon>Gammaproteobacteria</taxon>
        <taxon>Methylococcales</taxon>
        <taxon>Methylococcaceae</taxon>
        <taxon>Methylocucumis</taxon>
    </lineage>
</organism>
<comment type="caution">
    <text evidence="6">The sequence shown here is derived from an EMBL/GenBank/DDBJ whole genome shotgun (WGS) entry which is preliminary data.</text>
</comment>
<dbReference type="InterPro" id="IPR029787">
    <property type="entry name" value="Nucleotide_cyclase"/>
</dbReference>
<reference evidence="7" key="1">
    <citation type="submission" date="2015-03" db="EMBL/GenBank/DDBJ databases">
        <title>Draft genome sequence of a novel methanotroph (Sn10-6) isolated from flooded ricefield rhizosphere in India.</title>
        <authorList>
            <person name="Pandit P.S."/>
            <person name="Pore S.D."/>
            <person name="Arora P."/>
            <person name="Kapse N.G."/>
            <person name="Dhakephalkar P.K."/>
            <person name="Rahalkar M.C."/>
        </authorList>
    </citation>
    <scope>NUCLEOTIDE SEQUENCE [LARGE SCALE GENOMIC DNA]</scope>
    <source>
        <strain evidence="7">Sn10-6</strain>
    </source>
</reference>
<comment type="catalytic activity">
    <reaction evidence="3">
        <text>2 GTP = 3',3'-c-di-GMP + 2 diphosphate</text>
        <dbReference type="Rhea" id="RHEA:24898"/>
        <dbReference type="ChEBI" id="CHEBI:33019"/>
        <dbReference type="ChEBI" id="CHEBI:37565"/>
        <dbReference type="ChEBI" id="CHEBI:58805"/>
        <dbReference type="EC" id="2.7.7.65"/>
    </reaction>
</comment>
<gene>
    <name evidence="6" type="ORF">VZ94_15180</name>
</gene>
<reference evidence="6 7" key="2">
    <citation type="journal article" date="2016" name="Microb. Ecol.">
        <title>Genome Characteristics of a Novel Type I Methanotroph (Sn10-6) Isolated from a Flooded Indian Rice Field.</title>
        <authorList>
            <person name="Rahalkar M.C."/>
            <person name="Pandit P.S."/>
            <person name="Dhakephalkar P.K."/>
            <person name="Pore S."/>
            <person name="Arora P."/>
            <person name="Kapse N."/>
        </authorList>
    </citation>
    <scope>NUCLEOTIDE SEQUENCE [LARGE SCALE GENOMIC DNA]</scope>
    <source>
        <strain evidence="6 7">Sn10-6</strain>
    </source>
</reference>
<dbReference type="Proteomes" id="UP000033684">
    <property type="component" value="Unassembled WGS sequence"/>
</dbReference>